<evidence type="ECO:0000313" key="5">
    <source>
        <dbReference type="Proteomes" id="UP000238479"/>
    </source>
</evidence>
<dbReference type="GO" id="GO:0031930">
    <property type="term" value="P:mitochondria-nucleus signaling pathway"/>
    <property type="evidence" value="ECO:0007669"/>
    <property type="project" value="TreeGrafter"/>
</dbReference>
<evidence type="ECO:0000256" key="1">
    <source>
        <dbReference type="ARBA" id="ARBA00007626"/>
    </source>
</evidence>
<dbReference type="NCBIfam" id="TIGR00756">
    <property type="entry name" value="PPR"/>
    <property type="match status" value="2"/>
</dbReference>
<protein>
    <submittedName>
        <fullName evidence="4">Putative pentatricopeptide</fullName>
    </submittedName>
</protein>
<dbReference type="AlphaFoldDB" id="A0A2P6R3Y6"/>
<dbReference type="Gene3D" id="1.25.40.10">
    <property type="entry name" value="Tetratricopeptide repeat domain"/>
    <property type="match status" value="1"/>
</dbReference>
<proteinExistence type="inferred from homology"/>
<name>A0A2P6R3Y6_ROSCH</name>
<sequence>MIPRSMSKMRDGGVSLVVAAYGVVISGLCKNGQLNKAMRVVTDLAMCGFSSDKMLLMTIMDACFKAGNLKAASGFYRELLAKGFEPDAVVLQL</sequence>
<gene>
    <name evidence="4" type="ORF">RchiOBHm_Chr4g0442961</name>
</gene>
<evidence type="ECO:0000313" key="4">
    <source>
        <dbReference type="EMBL" id="PRQ41069.1"/>
    </source>
</evidence>
<comment type="caution">
    <text evidence="4">The sequence shown here is derived from an EMBL/GenBank/DDBJ whole genome shotgun (WGS) entry which is preliminary data.</text>
</comment>
<keyword evidence="2" id="KW-0677">Repeat</keyword>
<keyword evidence="5" id="KW-1185">Reference proteome</keyword>
<dbReference type="PANTHER" id="PTHR47936">
    <property type="entry name" value="PPR_LONG DOMAIN-CONTAINING PROTEIN"/>
    <property type="match status" value="1"/>
</dbReference>
<dbReference type="PANTHER" id="PTHR47936:SF1">
    <property type="entry name" value="PENTATRICOPEPTIDE REPEAT-CONTAINING PROTEIN GUN1, CHLOROPLASTIC"/>
    <property type="match status" value="1"/>
</dbReference>
<organism evidence="4 5">
    <name type="scientific">Rosa chinensis</name>
    <name type="common">China rose</name>
    <dbReference type="NCBI Taxonomy" id="74649"/>
    <lineage>
        <taxon>Eukaryota</taxon>
        <taxon>Viridiplantae</taxon>
        <taxon>Streptophyta</taxon>
        <taxon>Embryophyta</taxon>
        <taxon>Tracheophyta</taxon>
        <taxon>Spermatophyta</taxon>
        <taxon>Magnoliopsida</taxon>
        <taxon>eudicotyledons</taxon>
        <taxon>Gunneridae</taxon>
        <taxon>Pentapetalae</taxon>
        <taxon>rosids</taxon>
        <taxon>fabids</taxon>
        <taxon>Rosales</taxon>
        <taxon>Rosaceae</taxon>
        <taxon>Rosoideae</taxon>
        <taxon>Rosoideae incertae sedis</taxon>
        <taxon>Rosa</taxon>
    </lineage>
</organism>
<dbReference type="Pfam" id="PF01535">
    <property type="entry name" value="PPR"/>
    <property type="match status" value="1"/>
</dbReference>
<comment type="similarity">
    <text evidence="1">Belongs to the PPR family. P subfamily.</text>
</comment>
<dbReference type="InterPro" id="IPR011990">
    <property type="entry name" value="TPR-like_helical_dom_sf"/>
</dbReference>
<dbReference type="Pfam" id="PF12854">
    <property type="entry name" value="PPR_1"/>
    <property type="match status" value="1"/>
</dbReference>
<dbReference type="Gramene" id="PRQ41069">
    <property type="protein sequence ID" value="PRQ41069"/>
    <property type="gene ID" value="RchiOBHm_Chr4g0442961"/>
</dbReference>
<dbReference type="GO" id="GO:0009507">
    <property type="term" value="C:chloroplast"/>
    <property type="evidence" value="ECO:0007669"/>
    <property type="project" value="TreeGrafter"/>
</dbReference>
<dbReference type="PROSITE" id="PS51375">
    <property type="entry name" value="PPR"/>
    <property type="match status" value="2"/>
</dbReference>
<feature type="repeat" description="PPR" evidence="3">
    <location>
        <begin position="17"/>
        <end position="51"/>
    </location>
</feature>
<dbReference type="InterPro" id="IPR002885">
    <property type="entry name" value="PPR_rpt"/>
</dbReference>
<reference evidence="4 5" key="1">
    <citation type="journal article" date="2018" name="Nat. Genet.">
        <title>The Rosa genome provides new insights in the design of modern roses.</title>
        <authorList>
            <person name="Bendahmane M."/>
        </authorList>
    </citation>
    <scope>NUCLEOTIDE SEQUENCE [LARGE SCALE GENOMIC DNA]</scope>
    <source>
        <strain evidence="5">cv. Old Blush</strain>
    </source>
</reference>
<dbReference type="EMBL" id="PDCK01000042">
    <property type="protein sequence ID" value="PRQ41069.1"/>
    <property type="molecule type" value="Genomic_DNA"/>
</dbReference>
<accession>A0A2P6R3Y6</accession>
<dbReference type="Proteomes" id="UP000238479">
    <property type="component" value="Chromosome 4"/>
</dbReference>
<feature type="repeat" description="PPR" evidence="3">
    <location>
        <begin position="52"/>
        <end position="86"/>
    </location>
</feature>
<evidence type="ECO:0000256" key="3">
    <source>
        <dbReference type="PROSITE-ProRule" id="PRU00708"/>
    </source>
</evidence>
<dbReference type="GO" id="GO:0010019">
    <property type="term" value="P:chloroplast-nucleus signaling pathway"/>
    <property type="evidence" value="ECO:0007669"/>
    <property type="project" value="TreeGrafter"/>
</dbReference>
<evidence type="ECO:0000256" key="2">
    <source>
        <dbReference type="ARBA" id="ARBA00022737"/>
    </source>
</evidence>